<dbReference type="AlphaFoldDB" id="A0A8X6PZM4"/>
<dbReference type="Proteomes" id="UP000887013">
    <property type="component" value="Unassembled WGS sequence"/>
</dbReference>
<accession>A0A8X6PZM4</accession>
<proteinExistence type="predicted"/>
<name>A0A8X6PZM4_NEPPI</name>
<keyword evidence="2" id="KW-1185">Reference proteome</keyword>
<dbReference type="EMBL" id="BMAW01025410">
    <property type="protein sequence ID" value="GFT92356.1"/>
    <property type="molecule type" value="Genomic_DNA"/>
</dbReference>
<sequence>MKYKRESWEYLQHSLFGGENTGVCKHYVFTLYLTSCDGSYNSHFKILSQSIICESVPPAIPEIHLKELTDYSIHVNDDYNGPMEILIGAVWLERSLPCGLTAMETQLGWTTHTHYGTNTPDFFRRK</sequence>
<protein>
    <submittedName>
        <fullName evidence="1">Uncharacterized protein</fullName>
    </submittedName>
</protein>
<gene>
    <name evidence="1" type="ORF">NPIL_513451</name>
</gene>
<reference evidence="1" key="1">
    <citation type="submission" date="2020-08" db="EMBL/GenBank/DDBJ databases">
        <title>Multicomponent nature underlies the extraordinary mechanical properties of spider dragline silk.</title>
        <authorList>
            <person name="Kono N."/>
            <person name="Nakamura H."/>
            <person name="Mori M."/>
            <person name="Yoshida Y."/>
            <person name="Ohtoshi R."/>
            <person name="Malay A.D."/>
            <person name="Moran D.A.P."/>
            <person name="Tomita M."/>
            <person name="Numata K."/>
            <person name="Arakawa K."/>
        </authorList>
    </citation>
    <scope>NUCLEOTIDE SEQUENCE</scope>
</reference>
<evidence type="ECO:0000313" key="2">
    <source>
        <dbReference type="Proteomes" id="UP000887013"/>
    </source>
</evidence>
<comment type="caution">
    <text evidence="1">The sequence shown here is derived from an EMBL/GenBank/DDBJ whole genome shotgun (WGS) entry which is preliminary data.</text>
</comment>
<evidence type="ECO:0000313" key="1">
    <source>
        <dbReference type="EMBL" id="GFT92356.1"/>
    </source>
</evidence>
<organism evidence="1 2">
    <name type="scientific">Nephila pilipes</name>
    <name type="common">Giant wood spider</name>
    <name type="synonym">Nephila maculata</name>
    <dbReference type="NCBI Taxonomy" id="299642"/>
    <lineage>
        <taxon>Eukaryota</taxon>
        <taxon>Metazoa</taxon>
        <taxon>Ecdysozoa</taxon>
        <taxon>Arthropoda</taxon>
        <taxon>Chelicerata</taxon>
        <taxon>Arachnida</taxon>
        <taxon>Araneae</taxon>
        <taxon>Araneomorphae</taxon>
        <taxon>Entelegynae</taxon>
        <taxon>Araneoidea</taxon>
        <taxon>Nephilidae</taxon>
        <taxon>Nephila</taxon>
    </lineage>
</organism>